<sequence>MLQITSLNVRGLSNFKKYRCKRSGKTMGTSYYWNLEFPVRIVTGGDFSCPLNPLLDKKGGTLIPHTPLTRRFYFTRQLEHQVESKNRCCCSAGRLHYWFTSSYLFDTGSGVWKLNVLLLLNKDYIEVMKRNIPIWSSEPKSNSDNSQMPWD</sequence>
<evidence type="ECO:0000313" key="1">
    <source>
        <dbReference type="EMBL" id="RMX47800.1"/>
    </source>
</evidence>
<reference evidence="1 2" key="1">
    <citation type="journal article" date="2018" name="Sci. Rep.">
        <title>Comparative analysis of the Pocillopora damicornis genome highlights role of immune system in coral evolution.</title>
        <authorList>
            <person name="Cunning R."/>
            <person name="Bay R.A."/>
            <person name="Gillette P."/>
            <person name="Baker A.C."/>
            <person name="Traylor-Knowles N."/>
        </authorList>
    </citation>
    <scope>NUCLEOTIDE SEQUENCE [LARGE SCALE GENOMIC DNA]</scope>
    <source>
        <strain evidence="1">RSMAS</strain>
        <tissue evidence="1">Whole animal</tissue>
    </source>
</reference>
<dbReference type="Proteomes" id="UP000275408">
    <property type="component" value="Unassembled WGS sequence"/>
</dbReference>
<organism evidence="1 2">
    <name type="scientific">Pocillopora damicornis</name>
    <name type="common">Cauliflower coral</name>
    <name type="synonym">Millepora damicornis</name>
    <dbReference type="NCBI Taxonomy" id="46731"/>
    <lineage>
        <taxon>Eukaryota</taxon>
        <taxon>Metazoa</taxon>
        <taxon>Cnidaria</taxon>
        <taxon>Anthozoa</taxon>
        <taxon>Hexacorallia</taxon>
        <taxon>Scleractinia</taxon>
        <taxon>Astrocoeniina</taxon>
        <taxon>Pocilloporidae</taxon>
        <taxon>Pocillopora</taxon>
    </lineage>
</organism>
<dbReference type="AlphaFoldDB" id="A0A3M6U2F3"/>
<gene>
    <name evidence="1" type="ORF">pdam_00008535</name>
</gene>
<accession>A0A3M6U2F3</accession>
<dbReference type="EMBL" id="RCHS01002370">
    <property type="protein sequence ID" value="RMX47800.1"/>
    <property type="molecule type" value="Genomic_DNA"/>
</dbReference>
<protein>
    <submittedName>
        <fullName evidence="1">Uncharacterized protein</fullName>
    </submittedName>
</protein>
<comment type="caution">
    <text evidence="1">The sequence shown here is derived from an EMBL/GenBank/DDBJ whole genome shotgun (WGS) entry which is preliminary data.</text>
</comment>
<name>A0A3M6U2F3_POCDA</name>
<proteinExistence type="predicted"/>
<evidence type="ECO:0000313" key="2">
    <source>
        <dbReference type="Proteomes" id="UP000275408"/>
    </source>
</evidence>
<keyword evidence="2" id="KW-1185">Reference proteome</keyword>